<dbReference type="InterPro" id="IPR050595">
    <property type="entry name" value="Bact_response_regulator"/>
</dbReference>
<evidence type="ECO:0000256" key="2">
    <source>
        <dbReference type="ARBA" id="ARBA00022500"/>
    </source>
</evidence>
<dbReference type="PANTHER" id="PTHR44591">
    <property type="entry name" value="STRESS RESPONSE REGULATOR PROTEIN 1"/>
    <property type="match status" value="1"/>
</dbReference>
<dbReference type="OrthoDB" id="7631574at2"/>
<dbReference type="GO" id="GO:0097588">
    <property type="term" value="P:archaeal or bacterial-type flagellum-dependent cell motility"/>
    <property type="evidence" value="ECO:0007669"/>
    <property type="project" value="UniProtKB-KW"/>
</dbReference>
<comment type="cofactor">
    <cofactor evidence="1">
        <name>Mg(2+)</name>
        <dbReference type="ChEBI" id="CHEBI:18420"/>
    </cofactor>
</comment>
<dbReference type="AlphaFoldDB" id="A0A5R8XX01"/>
<evidence type="ECO:0000313" key="8">
    <source>
        <dbReference type="Proteomes" id="UP000308901"/>
    </source>
</evidence>
<protein>
    <submittedName>
        <fullName evidence="7">Response regulator</fullName>
    </submittedName>
</protein>
<evidence type="ECO:0000256" key="1">
    <source>
        <dbReference type="ARBA" id="ARBA00001946"/>
    </source>
</evidence>
<keyword evidence="2" id="KW-0145">Chemotaxis</keyword>
<dbReference type="GO" id="GO:0006935">
    <property type="term" value="P:chemotaxis"/>
    <property type="evidence" value="ECO:0007669"/>
    <property type="project" value="UniProtKB-KW"/>
</dbReference>
<dbReference type="SUPFAM" id="SSF52172">
    <property type="entry name" value="CheY-like"/>
    <property type="match status" value="1"/>
</dbReference>
<dbReference type="Proteomes" id="UP000308901">
    <property type="component" value="Unassembled WGS sequence"/>
</dbReference>
<dbReference type="PANTHER" id="PTHR44591:SF3">
    <property type="entry name" value="RESPONSE REGULATORY DOMAIN-CONTAINING PROTEIN"/>
    <property type="match status" value="1"/>
</dbReference>
<dbReference type="GO" id="GO:0000160">
    <property type="term" value="P:phosphorelay signal transduction system"/>
    <property type="evidence" value="ECO:0007669"/>
    <property type="project" value="InterPro"/>
</dbReference>
<proteinExistence type="predicted"/>
<feature type="modified residue" description="4-aspartylphosphate" evidence="5">
    <location>
        <position position="56"/>
    </location>
</feature>
<name>A0A5R8XX01_9BACT</name>
<organism evidence="7 8">
    <name type="scientific">Arcobacter arenosus</name>
    <dbReference type="NCBI Taxonomy" id="2576037"/>
    <lineage>
        <taxon>Bacteria</taxon>
        <taxon>Pseudomonadati</taxon>
        <taxon>Campylobacterota</taxon>
        <taxon>Epsilonproteobacteria</taxon>
        <taxon>Campylobacterales</taxon>
        <taxon>Arcobacteraceae</taxon>
        <taxon>Arcobacter</taxon>
    </lineage>
</organism>
<comment type="caution">
    <text evidence="7">The sequence shown here is derived from an EMBL/GenBank/DDBJ whole genome shotgun (WGS) entry which is preliminary data.</text>
</comment>
<sequence>MEKFNILIVDDIKANLFSLNLLLDNNFDNINVIEATSVKDSIKQIMKHNVDLVLTDIQMPEASGYDLAEYLLDIEETKDIPIIMISGIYEDDIYKKKAYNSSKNVVDFITKPIDDELLVQKLKAFINIISSMKENKIKLEQKELELQRDRKISNMLGTIENHFDSKIELDEEEVYEYLIKEDDLINLDDIIKK</sequence>
<evidence type="ECO:0000256" key="5">
    <source>
        <dbReference type="PROSITE-ProRule" id="PRU00169"/>
    </source>
</evidence>
<keyword evidence="8" id="KW-1185">Reference proteome</keyword>
<evidence type="ECO:0000256" key="3">
    <source>
        <dbReference type="ARBA" id="ARBA00022553"/>
    </source>
</evidence>
<evidence type="ECO:0000256" key="4">
    <source>
        <dbReference type="ARBA" id="ARBA00022779"/>
    </source>
</evidence>
<dbReference type="Gene3D" id="3.40.50.2300">
    <property type="match status" value="1"/>
</dbReference>
<dbReference type="EMBL" id="VANU01000010">
    <property type="protein sequence ID" value="TLP35191.1"/>
    <property type="molecule type" value="Genomic_DNA"/>
</dbReference>
<dbReference type="Pfam" id="PF00072">
    <property type="entry name" value="Response_reg"/>
    <property type="match status" value="1"/>
</dbReference>
<dbReference type="PROSITE" id="PS50110">
    <property type="entry name" value="RESPONSE_REGULATORY"/>
    <property type="match status" value="1"/>
</dbReference>
<dbReference type="InterPro" id="IPR001789">
    <property type="entry name" value="Sig_transdc_resp-reg_receiver"/>
</dbReference>
<gene>
    <name evidence="7" type="ORF">FDK22_15395</name>
</gene>
<reference evidence="7 8" key="1">
    <citation type="submission" date="2019-05" db="EMBL/GenBank/DDBJ databases">
        <title>Arcobacter sp. nov., isolated from sea sediment.</title>
        <authorList>
            <person name="Kim W."/>
        </authorList>
    </citation>
    <scope>NUCLEOTIDE SEQUENCE [LARGE SCALE GENOMIC DNA]</scope>
    <source>
        <strain evidence="7 8">CAU 1517</strain>
    </source>
</reference>
<keyword evidence="3 5" id="KW-0597">Phosphoprotein</keyword>
<evidence type="ECO:0000313" key="7">
    <source>
        <dbReference type="EMBL" id="TLP35191.1"/>
    </source>
</evidence>
<dbReference type="InterPro" id="IPR011006">
    <property type="entry name" value="CheY-like_superfamily"/>
</dbReference>
<accession>A0A5R8XX01</accession>
<evidence type="ECO:0000259" key="6">
    <source>
        <dbReference type="PROSITE" id="PS50110"/>
    </source>
</evidence>
<dbReference type="SMART" id="SM00448">
    <property type="entry name" value="REC"/>
    <property type="match status" value="1"/>
</dbReference>
<keyword evidence="4" id="KW-0283">Flagellar rotation</keyword>
<feature type="domain" description="Response regulatory" evidence="6">
    <location>
        <begin position="5"/>
        <end position="126"/>
    </location>
</feature>
<dbReference type="RefSeq" id="WP_138153882.1">
    <property type="nucleotide sequence ID" value="NZ_CBDDKQ010000004.1"/>
</dbReference>